<gene>
    <name evidence="2" type="ORF">BRETT_000221</name>
</gene>
<name>A0A871QYV8_DEKBR</name>
<evidence type="ECO:0000256" key="1">
    <source>
        <dbReference type="SAM" id="MobiDB-lite"/>
    </source>
</evidence>
<feature type="region of interest" description="Disordered" evidence="1">
    <location>
        <begin position="306"/>
        <end position="327"/>
    </location>
</feature>
<accession>A0A871QYV8</accession>
<dbReference type="Proteomes" id="UP000663131">
    <property type="component" value="Chromosome 3"/>
</dbReference>
<feature type="region of interest" description="Disordered" evidence="1">
    <location>
        <begin position="106"/>
        <end position="156"/>
    </location>
</feature>
<organism evidence="2 3">
    <name type="scientific">Dekkera bruxellensis</name>
    <name type="common">Brettanomyces custersii</name>
    <dbReference type="NCBI Taxonomy" id="5007"/>
    <lineage>
        <taxon>Eukaryota</taxon>
        <taxon>Fungi</taxon>
        <taxon>Dikarya</taxon>
        <taxon>Ascomycota</taxon>
        <taxon>Saccharomycotina</taxon>
        <taxon>Pichiomycetes</taxon>
        <taxon>Pichiales</taxon>
        <taxon>Pichiaceae</taxon>
        <taxon>Brettanomyces</taxon>
    </lineage>
</organism>
<reference evidence="2" key="1">
    <citation type="submission" date="2020-10" db="EMBL/GenBank/DDBJ databases">
        <authorList>
            <person name="Palmer J.M."/>
        </authorList>
    </citation>
    <scope>NUCLEOTIDE SEQUENCE</scope>
    <source>
        <strain evidence="2">UCD 2041</strain>
    </source>
</reference>
<reference evidence="2" key="2">
    <citation type="journal article" name="BMC Genomics">
        <title>New genome assemblies reveal patterns of domestication and adaptation across Brettanomyces (Dekkera) species.</title>
        <authorList>
            <person name="Roach M.J."/>
            <person name="Borneman A.R."/>
        </authorList>
    </citation>
    <scope>NUCLEOTIDE SEQUENCE</scope>
    <source>
        <strain evidence="2">UCD 2041</strain>
    </source>
</reference>
<evidence type="ECO:0000313" key="2">
    <source>
        <dbReference type="EMBL" id="QOU18493.1"/>
    </source>
</evidence>
<evidence type="ECO:0000313" key="3">
    <source>
        <dbReference type="Proteomes" id="UP000663131"/>
    </source>
</evidence>
<dbReference type="EMBL" id="CP063131">
    <property type="protein sequence ID" value="QOU18493.1"/>
    <property type="molecule type" value="Genomic_DNA"/>
</dbReference>
<proteinExistence type="predicted"/>
<dbReference type="AlphaFoldDB" id="A0A871QYV8"/>
<feature type="compositionally biased region" description="Basic and acidic residues" evidence="1">
    <location>
        <begin position="307"/>
        <end position="327"/>
    </location>
</feature>
<protein>
    <submittedName>
        <fullName evidence="2">Uncharacterized protein</fullName>
    </submittedName>
</protein>
<sequence length="369" mass="40631">MTLKQACPPEYQRAQCAFKNSMIHENLQFTLTIIPMLYPQHDGVSQDYPDLSAKANTRWLRQWHHRPVIASNFLRLDTDGPSKKWILQLKSLAPLFSRLRSRSLSQLSRQITPPTKNGHAPPPTKSRKSSQSPEGKARAVTQYSPNGGPAPQAQRSTTSFLTATTLIYAIGAGITAAAGTRLALQLFLVVSEKNSYPPHSPPRRRLQQGNHGSFLPATAPCVPPIKNPNAGCSDFAQLSAALVHSSWRGVRLATPAPPPRLIHLALHRLSPEGSRLMSLLFRAASSVLSHGGPTGNQLLPTSSIRQAADDDKSPQDYPHPPRLDRKNELCSSMTGKKTLKLHLPKRIAYHCSFNRKSDSNFIISDYVST</sequence>